<dbReference type="RefSeq" id="WP_273844299.1">
    <property type="nucleotide sequence ID" value="NZ_JAQQWT010000008.1"/>
</dbReference>
<dbReference type="PROSITE" id="PS01124">
    <property type="entry name" value="HTH_ARAC_FAMILY_2"/>
    <property type="match status" value="1"/>
</dbReference>
<dbReference type="PANTHER" id="PTHR42713:SF3">
    <property type="entry name" value="TRANSCRIPTIONAL REGULATORY PROTEIN HPTR"/>
    <property type="match status" value="1"/>
</dbReference>
<evidence type="ECO:0000259" key="10">
    <source>
        <dbReference type="PROSITE" id="PS50110"/>
    </source>
</evidence>
<evidence type="ECO:0000256" key="2">
    <source>
        <dbReference type="ARBA" id="ARBA00022490"/>
    </source>
</evidence>
<evidence type="ECO:0000256" key="5">
    <source>
        <dbReference type="ARBA" id="ARBA00023015"/>
    </source>
</evidence>
<keyword evidence="7" id="KW-0804">Transcription</keyword>
<keyword evidence="3 8" id="KW-0597">Phosphoprotein</keyword>
<feature type="domain" description="Response regulatory" evidence="10">
    <location>
        <begin position="3"/>
        <end position="120"/>
    </location>
</feature>
<dbReference type="InterPro" id="IPR018060">
    <property type="entry name" value="HTH_AraC"/>
</dbReference>
<comment type="caution">
    <text evidence="11">The sequence shown here is derived from an EMBL/GenBank/DDBJ whole genome shotgun (WGS) entry which is preliminary data.</text>
</comment>
<evidence type="ECO:0000259" key="9">
    <source>
        <dbReference type="PROSITE" id="PS01124"/>
    </source>
</evidence>
<dbReference type="Pfam" id="PF00072">
    <property type="entry name" value="Response_reg"/>
    <property type="match status" value="1"/>
</dbReference>
<feature type="modified residue" description="4-aspartylphosphate" evidence="8">
    <location>
        <position position="55"/>
    </location>
</feature>
<dbReference type="PRINTS" id="PR00032">
    <property type="entry name" value="HTHARAC"/>
</dbReference>
<dbReference type="InterPro" id="IPR020449">
    <property type="entry name" value="Tscrpt_reg_AraC-type_HTH"/>
</dbReference>
<keyword evidence="6" id="KW-0238">DNA-binding</keyword>
<evidence type="ECO:0000256" key="4">
    <source>
        <dbReference type="ARBA" id="ARBA00023012"/>
    </source>
</evidence>
<dbReference type="InterPro" id="IPR018062">
    <property type="entry name" value="HTH_AraC-typ_CS"/>
</dbReference>
<reference evidence="11 12" key="1">
    <citation type="submission" date="2024-09" db="EMBL/GenBank/DDBJ databases">
        <authorList>
            <person name="Sun Q."/>
            <person name="Mori K."/>
        </authorList>
    </citation>
    <scope>NUCLEOTIDE SEQUENCE [LARGE SCALE GENOMIC DNA]</scope>
    <source>
        <strain evidence="11 12">NCAIM B.02301</strain>
    </source>
</reference>
<dbReference type="SMART" id="SM00448">
    <property type="entry name" value="REC"/>
    <property type="match status" value="1"/>
</dbReference>
<evidence type="ECO:0000256" key="8">
    <source>
        <dbReference type="PROSITE-ProRule" id="PRU00169"/>
    </source>
</evidence>
<organism evidence="11 12">
    <name type="scientific">Halalkalibacter alkalisediminis</name>
    <dbReference type="NCBI Taxonomy" id="935616"/>
    <lineage>
        <taxon>Bacteria</taxon>
        <taxon>Bacillati</taxon>
        <taxon>Bacillota</taxon>
        <taxon>Bacilli</taxon>
        <taxon>Bacillales</taxon>
        <taxon>Bacillaceae</taxon>
        <taxon>Halalkalibacter</taxon>
    </lineage>
</organism>
<dbReference type="Gene3D" id="3.40.50.2300">
    <property type="match status" value="1"/>
</dbReference>
<dbReference type="InterPro" id="IPR051552">
    <property type="entry name" value="HptR"/>
</dbReference>
<evidence type="ECO:0000313" key="11">
    <source>
        <dbReference type="EMBL" id="MFC0560558.1"/>
    </source>
</evidence>
<sequence>MLKAVIFDDEYIVTQGLKTMINWSQYGIEVVGTASDGISALKLFKQLKPDIIFTDIRMPGMDGLELIQEVMQEVPETICIVFSGFNEFSYVKKAIKLGVADYLEKPVTIPMIEEAIQRTLKKVNEQNEMTTLKLEREKTQQELLEKATLDLLLNRQGAYSKWCEHFGPEVNRVVAATVIAYSGDEKVSITNDLFRMVPVWNGYRDLLVVFHFSEEFGLFERELASWMKQTNGLVGAGHTYKRISNLSKSYSEALKALEYGSFIEEEGWIHVGDLPDEMVIPEYLSEQVKGILSSMRKGDEEETEHSLDQFIKWIEMEKFDRDILEREILKMIYLGIEVVKEISGGQLSNWIASYQPYIEIRNVKTKDAMVKWLRDQMKEMMDRILKHSSTKKHSAINQALEYMKEHFCEDLTLQQVAEKVDMNPTYLSYLFKEEMGESYIKYLTRLRMEQAKSLLRSGQKVSTVSEQVGYQTYRHFSEVFKKHTGMTPSHFKDFR</sequence>
<evidence type="ECO:0000256" key="3">
    <source>
        <dbReference type="ARBA" id="ARBA00022553"/>
    </source>
</evidence>
<dbReference type="PROSITE" id="PS00041">
    <property type="entry name" value="HTH_ARAC_FAMILY_1"/>
    <property type="match status" value="1"/>
</dbReference>
<dbReference type="SUPFAM" id="SSF52172">
    <property type="entry name" value="CheY-like"/>
    <property type="match status" value="1"/>
</dbReference>
<dbReference type="CDD" id="cd17536">
    <property type="entry name" value="REC_YesN-like"/>
    <property type="match status" value="1"/>
</dbReference>
<keyword evidence="12" id="KW-1185">Reference proteome</keyword>
<proteinExistence type="predicted"/>
<feature type="domain" description="HTH araC/xylS-type" evidence="9">
    <location>
        <begin position="397"/>
        <end position="494"/>
    </location>
</feature>
<dbReference type="SUPFAM" id="SSF46689">
    <property type="entry name" value="Homeodomain-like"/>
    <property type="match status" value="2"/>
</dbReference>
<gene>
    <name evidence="11" type="ORF">ACFFH4_16325</name>
</gene>
<evidence type="ECO:0000256" key="6">
    <source>
        <dbReference type="ARBA" id="ARBA00023125"/>
    </source>
</evidence>
<keyword evidence="2" id="KW-0963">Cytoplasm</keyword>
<dbReference type="Gene3D" id="1.10.10.60">
    <property type="entry name" value="Homeodomain-like"/>
    <property type="match status" value="2"/>
</dbReference>
<keyword evidence="5" id="KW-0805">Transcription regulation</keyword>
<dbReference type="InterPro" id="IPR001789">
    <property type="entry name" value="Sig_transdc_resp-reg_receiver"/>
</dbReference>
<keyword evidence="4" id="KW-0902">Two-component regulatory system</keyword>
<protein>
    <submittedName>
        <fullName evidence="11">Response regulator</fullName>
    </submittedName>
</protein>
<evidence type="ECO:0000256" key="1">
    <source>
        <dbReference type="ARBA" id="ARBA00004496"/>
    </source>
</evidence>
<comment type="subcellular location">
    <subcellularLocation>
        <location evidence="1">Cytoplasm</location>
    </subcellularLocation>
</comment>
<evidence type="ECO:0000256" key="7">
    <source>
        <dbReference type="ARBA" id="ARBA00023163"/>
    </source>
</evidence>
<dbReference type="EMBL" id="JBHLTR010000031">
    <property type="protein sequence ID" value="MFC0560558.1"/>
    <property type="molecule type" value="Genomic_DNA"/>
</dbReference>
<name>A0ABV6NKB3_9BACI</name>
<dbReference type="Pfam" id="PF12833">
    <property type="entry name" value="HTH_18"/>
    <property type="match status" value="1"/>
</dbReference>
<dbReference type="Proteomes" id="UP001589833">
    <property type="component" value="Unassembled WGS sequence"/>
</dbReference>
<dbReference type="InterPro" id="IPR011006">
    <property type="entry name" value="CheY-like_superfamily"/>
</dbReference>
<accession>A0ABV6NKB3</accession>
<dbReference type="SMART" id="SM00342">
    <property type="entry name" value="HTH_ARAC"/>
    <property type="match status" value="1"/>
</dbReference>
<dbReference type="InterPro" id="IPR009057">
    <property type="entry name" value="Homeodomain-like_sf"/>
</dbReference>
<dbReference type="PROSITE" id="PS50110">
    <property type="entry name" value="RESPONSE_REGULATORY"/>
    <property type="match status" value="1"/>
</dbReference>
<dbReference type="PANTHER" id="PTHR42713">
    <property type="entry name" value="HISTIDINE KINASE-RELATED"/>
    <property type="match status" value="1"/>
</dbReference>
<evidence type="ECO:0000313" key="12">
    <source>
        <dbReference type="Proteomes" id="UP001589833"/>
    </source>
</evidence>